<name>A0A4Y9XVK8_9APHY</name>
<proteinExistence type="predicted"/>
<dbReference type="EMBL" id="SEKV01000776">
    <property type="protein sequence ID" value="TFY53788.1"/>
    <property type="molecule type" value="Genomic_DNA"/>
</dbReference>
<dbReference type="AlphaFoldDB" id="A0A4Y9XVK8"/>
<feature type="compositionally biased region" description="Acidic residues" evidence="1">
    <location>
        <begin position="216"/>
        <end position="236"/>
    </location>
</feature>
<evidence type="ECO:0000313" key="4">
    <source>
        <dbReference type="Proteomes" id="UP000298390"/>
    </source>
</evidence>
<dbReference type="Proteomes" id="UP000298390">
    <property type="component" value="Unassembled WGS sequence"/>
</dbReference>
<evidence type="ECO:0000313" key="3">
    <source>
        <dbReference type="EMBL" id="TFY53788.1"/>
    </source>
</evidence>
<protein>
    <recommendedName>
        <fullName evidence="2">Fungal-type protein kinase domain-containing protein</fullName>
    </recommendedName>
</protein>
<evidence type="ECO:0000256" key="1">
    <source>
        <dbReference type="SAM" id="MobiDB-lite"/>
    </source>
</evidence>
<reference evidence="3 4" key="1">
    <citation type="submission" date="2019-01" db="EMBL/GenBank/DDBJ databases">
        <title>Genome sequencing of the rare red list fungi Fomitopsis rosea.</title>
        <authorList>
            <person name="Buettner E."/>
            <person name="Kellner H."/>
        </authorList>
    </citation>
    <scope>NUCLEOTIDE SEQUENCE [LARGE SCALE GENOMIC DNA]</scope>
    <source>
        <strain evidence="3 4">DSM 105464</strain>
    </source>
</reference>
<comment type="caution">
    <text evidence="3">The sequence shown here is derived from an EMBL/GenBank/DDBJ whole genome shotgun (WGS) entry which is preliminary data.</text>
</comment>
<gene>
    <name evidence="3" type="ORF">EVJ58_g9247</name>
</gene>
<dbReference type="PANTHER" id="PTHR38248">
    <property type="entry name" value="FUNK1 6"/>
    <property type="match status" value="1"/>
</dbReference>
<dbReference type="SUPFAM" id="SSF56112">
    <property type="entry name" value="Protein kinase-like (PK-like)"/>
    <property type="match status" value="1"/>
</dbReference>
<feature type="domain" description="Fungal-type protein kinase" evidence="2">
    <location>
        <begin position="294"/>
        <end position="644"/>
    </location>
</feature>
<dbReference type="Pfam" id="PF17667">
    <property type="entry name" value="Pkinase_fungal"/>
    <property type="match status" value="1"/>
</dbReference>
<dbReference type="InterPro" id="IPR011009">
    <property type="entry name" value="Kinase-like_dom_sf"/>
</dbReference>
<feature type="region of interest" description="Disordered" evidence="1">
    <location>
        <begin position="201"/>
        <end position="257"/>
    </location>
</feature>
<accession>A0A4Y9XVK8</accession>
<sequence>MSVAARNSLLTRQTARPMTWGFSSVAREKAYVRRRKGDAVNKCSTEIKRGLPVLDFISTVWSFTPQAIPEGPYELSHELVNLYLQANERQSYMHIAEILKDLLAQLPACPDDDMDDGDSDLGSPRRLPTFIVNTRVMLDGSMVREGGTTPDLMWSHNRGTTQWRDNWESCLAFVEIKHSPTADFFLSQDIKIDLSAFSKRPAGKQRLRSHTPSEYTECDSDSEMVDGEASDDEEDNELKRSPSTASDFDEPAAKRPCRRSSISSLTLVDVPSDQNRPLDEYEFHAALYIAEMMERSIRSYASGFSVEDTTVTLWYGDRMGLVTSAEFDFLEEPHLLLLTAAALDAANIERFGVLPFLRTPGHGSDDATLVFPKGRACDALGEPIGEEFRFRLCDDEAPSCKTSDTMVGAGTMIFYLETIPERRDLDGEEFVAKVSWPLERSVTETAFLRAVTTGLRNKAPRYVKHITELKCYIDENIEEHWLPRAFMTSLPVASETPRRFMLMVMKRYEPLWDVEHVSEFRSVFVDVVRAHHWVAETSDILHGDISLGNIMFYRQYNGKVIGVLMDWDHSLRRNREEEAMFDLEVPSSDDPCTMWVYQFGTTQWWYTVPYLDVARSCAQCDGSTWIPPHRYEHDLEAFFWVLIHFLQQFEPGDHKVYPTDFFNMRDSHDVLEWKQSFLAAEKSEEVYQEAEERVEWHYSPLWKEWVPRLRDLVAHAHSLRTPCTVSERDLRKSLPEASRVGYQEEIDEIVGQLREKIEQRKTAFTYKKFMAALGEPLDIPE</sequence>
<evidence type="ECO:0000259" key="2">
    <source>
        <dbReference type="Pfam" id="PF17667"/>
    </source>
</evidence>
<dbReference type="InterPro" id="IPR040976">
    <property type="entry name" value="Pkinase_fungal"/>
</dbReference>
<dbReference type="PANTHER" id="PTHR38248:SF2">
    <property type="entry name" value="FUNK1 11"/>
    <property type="match status" value="1"/>
</dbReference>
<organism evidence="3 4">
    <name type="scientific">Rhodofomes roseus</name>
    <dbReference type="NCBI Taxonomy" id="34475"/>
    <lineage>
        <taxon>Eukaryota</taxon>
        <taxon>Fungi</taxon>
        <taxon>Dikarya</taxon>
        <taxon>Basidiomycota</taxon>
        <taxon>Agaricomycotina</taxon>
        <taxon>Agaricomycetes</taxon>
        <taxon>Polyporales</taxon>
        <taxon>Rhodofomes</taxon>
    </lineage>
</organism>